<keyword evidence="7 8" id="KW-0472">Membrane</keyword>
<dbReference type="InterPro" id="IPR018495">
    <property type="entry name" value="Succ_DH_cyt_bsu_CS"/>
</dbReference>
<evidence type="ECO:0000256" key="1">
    <source>
        <dbReference type="ARBA" id="ARBA00004141"/>
    </source>
</evidence>
<keyword evidence="5 8" id="KW-1133">Transmembrane helix</keyword>
<dbReference type="PANTHER" id="PTHR10978">
    <property type="entry name" value="SUCCINATE DEHYDROGENASE CYTOCHROME B560 SUBUNIT"/>
    <property type="match status" value="1"/>
</dbReference>
<dbReference type="Gene3D" id="1.20.1300.10">
    <property type="entry name" value="Fumarate reductase/succinate dehydrogenase, transmembrane subunit"/>
    <property type="match status" value="1"/>
</dbReference>
<keyword evidence="6" id="KW-0408">Iron</keyword>
<dbReference type="InterPro" id="IPR034804">
    <property type="entry name" value="SQR/QFR_C/D"/>
</dbReference>
<evidence type="ECO:0000256" key="4">
    <source>
        <dbReference type="ARBA" id="ARBA00022723"/>
    </source>
</evidence>
<dbReference type="AlphaFoldDB" id="A0A6M2E4B8"/>
<evidence type="ECO:0000313" key="9">
    <source>
        <dbReference type="EMBL" id="NOV53289.1"/>
    </source>
</evidence>
<sequence>MAYAMRLANRASALSLLRPAMTLPTSCLAPMSGMTAKQAAATEHFFNKTGLSKAAVSSPEYLCATGDINAFTDPQGNWLWHGSICVRDWCDASCVLAPLPALRGGPAGHAYIARAHIPGQAGPGLALCYHTFNGMRHMAWDLGLGFGLKELYATGYFVLALSLAAGAVLAFK</sequence>
<reference evidence="9" key="1">
    <citation type="submission" date="2019-12" db="EMBL/GenBank/DDBJ databases">
        <title>The sialotranscriptome of the gopher-tortoise tick, Amblyomma tuberculatum.</title>
        <authorList>
            <person name="Karim S."/>
            <person name="Andersen J."/>
            <person name="Kumar D."/>
            <person name="Adamson S."/>
            <person name="Ennen J."/>
            <person name="Qualis C.P."/>
            <person name="Ribeiro J.M.C."/>
        </authorList>
    </citation>
    <scope>NUCLEOTIDE SEQUENCE</scope>
    <source>
        <strain evidence="9">Removed</strain>
        <tissue evidence="9">Salivary glands</tissue>
    </source>
</reference>
<evidence type="ECO:0000256" key="2">
    <source>
        <dbReference type="ARBA" id="ARBA00022617"/>
    </source>
</evidence>
<protein>
    <submittedName>
        <fullName evidence="9">Putative succinate dehydrogenase cytochrome b subunit</fullName>
    </submittedName>
</protein>
<keyword evidence="4" id="KW-0479">Metal-binding</keyword>
<evidence type="ECO:0000256" key="5">
    <source>
        <dbReference type="ARBA" id="ARBA00022989"/>
    </source>
</evidence>
<dbReference type="GO" id="GO:0046872">
    <property type="term" value="F:metal ion binding"/>
    <property type="evidence" value="ECO:0007669"/>
    <property type="project" value="UniProtKB-KW"/>
</dbReference>
<proteinExistence type="predicted"/>
<dbReference type="EMBL" id="GIDH01001346">
    <property type="protein sequence ID" value="NOV53289.1"/>
    <property type="molecule type" value="Transcribed_RNA"/>
</dbReference>
<organism evidence="9">
    <name type="scientific">Amblyomma tuberculatum</name>
    <dbReference type="NCBI Taxonomy" id="48802"/>
    <lineage>
        <taxon>Eukaryota</taxon>
        <taxon>Metazoa</taxon>
        <taxon>Ecdysozoa</taxon>
        <taxon>Arthropoda</taxon>
        <taxon>Chelicerata</taxon>
        <taxon>Arachnida</taxon>
        <taxon>Acari</taxon>
        <taxon>Parasitiformes</taxon>
        <taxon>Ixodida</taxon>
        <taxon>Ixodoidea</taxon>
        <taxon>Ixodidae</taxon>
        <taxon>Amblyomminae</taxon>
        <taxon>Amblyomma</taxon>
    </lineage>
</organism>
<dbReference type="InterPro" id="IPR000701">
    <property type="entry name" value="SuccDH_FuR_B_TM-su"/>
</dbReference>
<feature type="transmembrane region" description="Helical" evidence="8">
    <location>
        <begin position="151"/>
        <end position="171"/>
    </location>
</feature>
<keyword evidence="3 8" id="KW-0812">Transmembrane</keyword>
<dbReference type="SUPFAM" id="SSF81343">
    <property type="entry name" value="Fumarate reductase respiratory complex transmembrane subunits"/>
    <property type="match status" value="1"/>
</dbReference>
<dbReference type="GO" id="GO:0016020">
    <property type="term" value="C:membrane"/>
    <property type="evidence" value="ECO:0007669"/>
    <property type="project" value="UniProtKB-SubCell"/>
</dbReference>
<dbReference type="CDD" id="cd03499">
    <property type="entry name" value="SQR_TypeC_SdhC"/>
    <property type="match status" value="1"/>
</dbReference>
<accession>A0A6M2E4B8</accession>
<name>A0A6M2E4B8_9ACAR</name>
<dbReference type="PROSITE" id="PS01001">
    <property type="entry name" value="SDH_CYT_2"/>
    <property type="match status" value="1"/>
</dbReference>
<evidence type="ECO:0000256" key="3">
    <source>
        <dbReference type="ARBA" id="ARBA00022692"/>
    </source>
</evidence>
<dbReference type="InterPro" id="IPR014314">
    <property type="entry name" value="Succ_DH_cytb556"/>
</dbReference>
<dbReference type="GO" id="GO:0006099">
    <property type="term" value="P:tricarboxylic acid cycle"/>
    <property type="evidence" value="ECO:0007669"/>
    <property type="project" value="InterPro"/>
</dbReference>
<dbReference type="PANTHER" id="PTHR10978:SF5">
    <property type="entry name" value="SUCCINATE DEHYDROGENASE CYTOCHROME B560 SUBUNIT, MITOCHONDRIAL"/>
    <property type="match status" value="1"/>
</dbReference>
<dbReference type="GO" id="GO:0009055">
    <property type="term" value="F:electron transfer activity"/>
    <property type="evidence" value="ECO:0007669"/>
    <property type="project" value="InterPro"/>
</dbReference>
<evidence type="ECO:0000256" key="8">
    <source>
        <dbReference type="SAM" id="Phobius"/>
    </source>
</evidence>
<evidence type="ECO:0000256" key="6">
    <source>
        <dbReference type="ARBA" id="ARBA00023004"/>
    </source>
</evidence>
<keyword evidence="2" id="KW-0349">Heme</keyword>
<comment type="subcellular location">
    <subcellularLocation>
        <location evidence="1">Membrane</location>
        <topology evidence="1">Multi-pass membrane protein</topology>
    </subcellularLocation>
</comment>
<dbReference type="Pfam" id="PF01127">
    <property type="entry name" value="Sdh_cyt"/>
    <property type="match status" value="1"/>
</dbReference>
<dbReference type="GO" id="GO:0006121">
    <property type="term" value="P:mitochondrial electron transport, succinate to ubiquinone"/>
    <property type="evidence" value="ECO:0007669"/>
    <property type="project" value="TreeGrafter"/>
</dbReference>
<dbReference type="GO" id="GO:0005739">
    <property type="term" value="C:mitochondrion"/>
    <property type="evidence" value="ECO:0007669"/>
    <property type="project" value="GOC"/>
</dbReference>
<evidence type="ECO:0000256" key="7">
    <source>
        <dbReference type="ARBA" id="ARBA00023136"/>
    </source>
</evidence>